<sequence>MTSNPFPEGLIDGFERHRLPGAGLTIDALVGGSGPPLLLLHGYPQTRVMWRAIAPALAQQYTVVVPDLRGYGRSDKPVGDAEHMTYAKRTMAQDQLATMGALGFDRFAIAGHDRGARVGYRLALDHPQVVTALALLDILPTADVWARAEADGAMRMYHWFFLAQARPLPETLIGAAPDFFLRTIVRSWAGTGFQFDTASMEDYVSCFSDPASIHASCEDYRAGWAVDRVHDEADRGVRRIAAPLLVVWSEDFSVARGEPLKTWSAWADNAEGHSVPGGHFVCEERPADVLASLQRFLARAHG</sequence>
<dbReference type="AlphaFoldDB" id="A0A6I3KIS6"/>
<keyword evidence="1 3" id="KW-0378">Hydrolase</keyword>
<proteinExistence type="predicted"/>
<evidence type="ECO:0000256" key="1">
    <source>
        <dbReference type="ARBA" id="ARBA00022801"/>
    </source>
</evidence>
<dbReference type="Proteomes" id="UP000440694">
    <property type="component" value="Unassembled WGS sequence"/>
</dbReference>
<organism evidence="3 4">
    <name type="scientific">Hyphomicrobium album</name>
    <dbReference type="NCBI Taxonomy" id="2665159"/>
    <lineage>
        <taxon>Bacteria</taxon>
        <taxon>Pseudomonadati</taxon>
        <taxon>Pseudomonadota</taxon>
        <taxon>Alphaproteobacteria</taxon>
        <taxon>Hyphomicrobiales</taxon>
        <taxon>Hyphomicrobiaceae</taxon>
        <taxon>Hyphomicrobium</taxon>
    </lineage>
</organism>
<gene>
    <name evidence="3" type="ORF">GIW81_07880</name>
</gene>
<accession>A0A6I3KIS6</accession>
<protein>
    <submittedName>
        <fullName evidence="3">Alpha/beta fold hydrolase</fullName>
    </submittedName>
</protein>
<feature type="domain" description="AB hydrolase-1" evidence="2">
    <location>
        <begin position="35"/>
        <end position="286"/>
    </location>
</feature>
<name>A0A6I3KIS6_9HYPH</name>
<dbReference type="InterPro" id="IPR000073">
    <property type="entry name" value="AB_hydrolase_1"/>
</dbReference>
<dbReference type="Gene3D" id="3.40.50.1820">
    <property type="entry name" value="alpha/beta hydrolase"/>
    <property type="match status" value="1"/>
</dbReference>
<dbReference type="SUPFAM" id="SSF53474">
    <property type="entry name" value="alpha/beta-Hydrolases"/>
    <property type="match status" value="1"/>
</dbReference>
<evidence type="ECO:0000313" key="3">
    <source>
        <dbReference type="EMBL" id="MTD94253.1"/>
    </source>
</evidence>
<reference evidence="3 4" key="1">
    <citation type="submission" date="2019-11" db="EMBL/GenBank/DDBJ databases">
        <title>Identification of a novel strain.</title>
        <authorList>
            <person name="Xu Q."/>
            <person name="Wang G."/>
        </authorList>
    </citation>
    <scope>NUCLEOTIDE SEQUENCE [LARGE SCALE GENOMIC DNA]</scope>
    <source>
        <strain evidence="4">xq</strain>
    </source>
</reference>
<dbReference type="PRINTS" id="PR00412">
    <property type="entry name" value="EPOXHYDRLASE"/>
</dbReference>
<dbReference type="PRINTS" id="PR00111">
    <property type="entry name" value="ABHYDROLASE"/>
</dbReference>
<dbReference type="Pfam" id="PF00561">
    <property type="entry name" value="Abhydrolase_1"/>
    <property type="match status" value="1"/>
</dbReference>
<keyword evidence="4" id="KW-1185">Reference proteome</keyword>
<dbReference type="PANTHER" id="PTHR43329">
    <property type="entry name" value="EPOXIDE HYDROLASE"/>
    <property type="match status" value="1"/>
</dbReference>
<evidence type="ECO:0000259" key="2">
    <source>
        <dbReference type="Pfam" id="PF00561"/>
    </source>
</evidence>
<evidence type="ECO:0000313" key="4">
    <source>
        <dbReference type="Proteomes" id="UP000440694"/>
    </source>
</evidence>
<dbReference type="InterPro" id="IPR000639">
    <property type="entry name" value="Epox_hydrolase-like"/>
</dbReference>
<dbReference type="GO" id="GO:0016787">
    <property type="term" value="F:hydrolase activity"/>
    <property type="evidence" value="ECO:0007669"/>
    <property type="project" value="UniProtKB-KW"/>
</dbReference>
<dbReference type="InterPro" id="IPR029058">
    <property type="entry name" value="AB_hydrolase_fold"/>
</dbReference>
<comment type="caution">
    <text evidence="3">The sequence shown here is derived from an EMBL/GenBank/DDBJ whole genome shotgun (WGS) entry which is preliminary data.</text>
</comment>
<dbReference type="EMBL" id="WMBQ01000001">
    <property type="protein sequence ID" value="MTD94253.1"/>
    <property type="molecule type" value="Genomic_DNA"/>
</dbReference>